<dbReference type="HAMAP" id="MF_02128">
    <property type="entry name" value="TMP_kinase"/>
    <property type="match status" value="1"/>
</dbReference>
<feature type="binding site" evidence="1">
    <location>
        <position position="86"/>
    </location>
    <ligand>
        <name>Mg(2+)</name>
        <dbReference type="ChEBI" id="CHEBI:18420"/>
        <label>3</label>
    </ligand>
</feature>
<dbReference type="EMBL" id="CP003944">
    <property type="protein sequence ID" value="AFZ51125.1"/>
    <property type="molecule type" value="Genomic_DNA"/>
</dbReference>
<feature type="binding site" evidence="1">
    <location>
        <position position="159"/>
    </location>
    <ligand>
        <name>ATP</name>
        <dbReference type="ChEBI" id="CHEBI:30616"/>
    </ligand>
</feature>
<dbReference type="AlphaFoldDB" id="K9YXR5"/>
<dbReference type="GO" id="GO:0009228">
    <property type="term" value="P:thiamine biosynthetic process"/>
    <property type="evidence" value="ECO:0007669"/>
    <property type="project" value="UniProtKB-KW"/>
</dbReference>
<proteinExistence type="inferred from homology"/>
<dbReference type="KEGG" id="dsl:Dacsa_2535"/>
<feature type="binding site" evidence="1">
    <location>
        <position position="86"/>
    </location>
    <ligand>
        <name>Mg(2+)</name>
        <dbReference type="ChEBI" id="CHEBI:18420"/>
        <label>4</label>
    </ligand>
</feature>
<feature type="binding site" evidence="1">
    <location>
        <position position="282"/>
    </location>
    <ligand>
        <name>substrate</name>
    </ligand>
</feature>
<dbReference type="STRING" id="13035.Dacsa_2535"/>
<evidence type="ECO:0000313" key="5">
    <source>
        <dbReference type="Proteomes" id="UP000010482"/>
    </source>
</evidence>
<dbReference type="Gene3D" id="3.30.1330.10">
    <property type="entry name" value="PurM-like, N-terminal domain"/>
    <property type="match status" value="1"/>
</dbReference>
<keyword evidence="1" id="KW-0479">Metal-binding</keyword>
<feature type="binding site" evidence="1">
    <location>
        <position position="234"/>
    </location>
    <ligand>
        <name>Mg(2+)</name>
        <dbReference type="ChEBI" id="CHEBI:18420"/>
        <label>5</label>
    </ligand>
</feature>
<protein>
    <recommendedName>
        <fullName evidence="1">Thiamine-monophosphate kinase</fullName>
        <shortName evidence="1">TMP kinase</shortName>
        <shortName evidence="1">Thiamine-phosphate kinase</shortName>
        <ecNumber evidence="1">2.7.4.16</ecNumber>
    </recommendedName>
</protein>
<comment type="miscellaneous">
    <text evidence="1">Reaction mechanism of ThiL seems to utilize a direct, inline transfer of the gamma-phosphate of ATP to TMP rather than a phosphorylated enzyme intermediate.</text>
</comment>
<feature type="domain" description="PurM-like C-terminal" evidence="3">
    <location>
        <begin position="163"/>
        <end position="320"/>
    </location>
</feature>
<dbReference type="SUPFAM" id="SSF56042">
    <property type="entry name" value="PurM C-terminal domain-like"/>
    <property type="match status" value="1"/>
</dbReference>
<dbReference type="Pfam" id="PF02769">
    <property type="entry name" value="AIRS_C"/>
    <property type="match status" value="1"/>
</dbReference>
<feature type="binding site" evidence="1">
    <location>
        <position position="331"/>
    </location>
    <ligand>
        <name>substrate</name>
    </ligand>
</feature>
<comment type="catalytic activity">
    <reaction evidence="1">
        <text>thiamine phosphate + ATP = thiamine diphosphate + ADP</text>
        <dbReference type="Rhea" id="RHEA:15913"/>
        <dbReference type="ChEBI" id="CHEBI:30616"/>
        <dbReference type="ChEBI" id="CHEBI:37575"/>
        <dbReference type="ChEBI" id="CHEBI:58937"/>
        <dbReference type="ChEBI" id="CHEBI:456216"/>
        <dbReference type="EC" id="2.7.4.16"/>
    </reaction>
</comment>
<feature type="binding site" evidence="1">
    <location>
        <position position="48"/>
    </location>
    <ligand>
        <name>Mg(2+)</name>
        <dbReference type="ChEBI" id="CHEBI:18420"/>
        <label>4</label>
    </ligand>
</feature>
<feature type="binding site" evidence="1">
    <location>
        <position position="50"/>
    </location>
    <ligand>
        <name>Mg(2+)</name>
        <dbReference type="ChEBI" id="CHEBI:18420"/>
        <label>2</label>
    </ligand>
</feature>
<dbReference type="GO" id="GO:0009229">
    <property type="term" value="P:thiamine diphosphate biosynthetic process"/>
    <property type="evidence" value="ECO:0007669"/>
    <property type="project" value="UniProtKB-UniRule"/>
</dbReference>
<dbReference type="InterPro" id="IPR036676">
    <property type="entry name" value="PurM-like_C_sf"/>
</dbReference>
<dbReference type="PANTHER" id="PTHR30270:SF0">
    <property type="entry name" value="THIAMINE-MONOPHOSPHATE KINASE"/>
    <property type="match status" value="1"/>
</dbReference>
<reference evidence="4" key="1">
    <citation type="submission" date="2012-04" db="EMBL/GenBank/DDBJ databases">
        <title>Finished genome of Dactylococcopsis salina PCC 8305.</title>
        <authorList>
            <consortium name="US DOE Joint Genome Institute"/>
            <person name="Gugger M."/>
            <person name="Coursin T."/>
            <person name="Rippka R."/>
            <person name="Tandeau De Marsac N."/>
            <person name="Huntemann M."/>
            <person name="Wei C.-L."/>
            <person name="Han J."/>
            <person name="Detter J.C."/>
            <person name="Han C."/>
            <person name="Tapia R."/>
            <person name="Daligault H."/>
            <person name="Chen A."/>
            <person name="Krypides N."/>
            <person name="Mavromatis K."/>
            <person name="Markowitz V."/>
            <person name="Szeto E."/>
            <person name="Ivanova N."/>
            <person name="Ovchinnikova G."/>
            <person name="Pagani I."/>
            <person name="Pati A."/>
            <person name="Goodwin L."/>
            <person name="Peters L."/>
            <person name="Pitluck S."/>
            <person name="Woyke T."/>
            <person name="Kerfeld C."/>
        </authorList>
    </citation>
    <scope>NUCLEOTIDE SEQUENCE [LARGE SCALE GENOMIC DNA]</scope>
    <source>
        <strain evidence="4">PCC 8305</strain>
    </source>
</reference>
<dbReference type="UniPathway" id="UPA00060">
    <property type="reaction ID" value="UER00142"/>
</dbReference>
<dbReference type="SUPFAM" id="SSF55326">
    <property type="entry name" value="PurM N-terminal domain-like"/>
    <property type="match status" value="1"/>
</dbReference>
<dbReference type="RefSeq" id="WP_015230115.1">
    <property type="nucleotide sequence ID" value="NC_019780.1"/>
</dbReference>
<dbReference type="InterPro" id="IPR016188">
    <property type="entry name" value="PurM-like_N"/>
</dbReference>
<keyword evidence="1" id="KW-0067">ATP-binding</keyword>
<keyword evidence="1" id="KW-0808">Transferase</keyword>
<feature type="domain" description="PurM-like N-terminal" evidence="2">
    <location>
        <begin position="31"/>
        <end position="151"/>
    </location>
</feature>
<dbReference type="NCBIfam" id="TIGR01379">
    <property type="entry name" value="thiL"/>
    <property type="match status" value="1"/>
</dbReference>
<feature type="binding site" evidence="1">
    <location>
        <position position="134"/>
    </location>
    <ligand>
        <name>Mg(2+)</name>
        <dbReference type="ChEBI" id="CHEBI:18420"/>
        <label>1</label>
    </ligand>
</feature>
<dbReference type="GO" id="GO:0000287">
    <property type="term" value="F:magnesium ion binding"/>
    <property type="evidence" value="ECO:0007669"/>
    <property type="project" value="UniProtKB-UniRule"/>
</dbReference>
<dbReference type="Proteomes" id="UP000010482">
    <property type="component" value="Chromosome"/>
</dbReference>
<feature type="binding site" evidence="1">
    <location>
        <position position="49"/>
    </location>
    <ligand>
        <name>Mg(2+)</name>
        <dbReference type="ChEBI" id="CHEBI:18420"/>
        <label>1</label>
    </ligand>
</feature>
<feature type="binding site" evidence="1">
    <location>
        <position position="50"/>
    </location>
    <ligand>
        <name>Mg(2+)</name>
        <dbReference type="ChEBI" id="CHEBI:18420"/>
        <label>1</label>
    </ligand>
</feature>
<comment type="similarity">
    <text evidence="1">Belongs to the thiamine-monophosphate kinase family.</text>
</comment>
<dbReference type="EC" id="2.7.4.16" evidence="1"/>
<keyword evidence="1" id="KW-0547">Nucleotide-binding</keyword>
<dbReference type="InterPro" id="IPR006283">
    <property type="entry name" value="ThiL-like"/>
</dbReference>
<dbReference type="InterPro" id="IPR010918">
    <property type="entry name" value="PurM-like_C_dom"/>
</dbReference>
<dbReference type="PANTHER" id="PTHR30270">
    <property type="entry name" value="THIAMINE-MONOPHOSPHATE KINASE"/>
    <property type="match status" value="1"/>
</dbReference>
<dbReference type="OrthoDB" id="9802811at2"/>
<evidence type="ECO:0000259" key="3">
    <source>
        <dbReference type="Pfam" id="PF02769"/>
    </source>
</evidence>
<feature type="binding site" evidence="1">
    <location>
        <position position="86"/>
    </location>
    <ligand>
        <name>Mg(2+)</name>
        <dbReference type="ChEBI" id="CHEBI:18420"/>
        <label>2</label>
    </ligand>
</feature>
<name>K9YXR5_DACS8</name>
<keyword evidence="1" id="KW-0784">Thiamine biosynthesis</keyword>
<dbReference type="CDD" id="cd02194">
    <property type="entry name" value="ThiL"/>
    <property type="match status" value="1"/>
</dbReference>
<evidence type="ECO:0000313" key="4">
    <source>
        <dbReference type="EMBL" id="AFZ51125.1"/>
    </source>
</evidence>
<sequence length="334" mass="36261">MKPEANLTVAAIGEQGLLKILHQFCPSHLIGDDAAVINHRSDHSLVITTDVLVDGVHFSDGMAQPNVYTTSPEDVGWRAVAANLSDLAAMGATPFGITVGLSLPGTLPVSWVERLYQGLSSCLEQYQTVLWGGDVTRSSLLTISITAVGEVQPQQVIRRQDAKVGDVIFVTGDHGASRAGLELLLHPERQQELDTVSFQQLIKAHQRPQPRLDVPPILREILPEFRVGGMDSSDGLADAIIQIARSSGVGAKIDAEALPIPLAVRSWVSPEEARKWTLYGGEDFELVLTLPRHAAEQLQEKLGNSGKIIGEVSIEPEIKLSDSDLDLNQSFQHW</sequence>
<feature type="binding site" evidence="1">
    <location>
        <position position="57"/>
    </location>
    <ligand>
        <name>substrate</name>
    </ligand>
</feature>
<feature type="binding site" evidence="1">
    <location>
        <position position="231"/>
    </location>
    <ligand>
        <name>Mg(2+)</name>
        <dbReference type="ChEBI" id="CHEBI:18420"/>
        <label>3</label>
    </ligand>
</feature>
<keyword evidence="1 4" id="KW-0418">Kinase</keyword>
<feature type="binding site" evidence="1">
    <location>
        <position position="33"/>
    </location>
    <ligand>
        <name>Mg(2+)</name>
        <dbReference type="ChEBI" id="CHEBI:18420"/>
        <label>4</label>
    </ligand>
</feature>
<feature type="binding site" evidence="1">
    <location>
        <begin position="133"/>
        <end position="134"/>
    </location>
    <ligand>
        <name>ATP</name>
        <dbReference type="ChEBI" id="CHEBI:30616"/>
    </ligand>
</feature>
<dbReference type="Pfam" id="PF00586">
    <property type="entry name" value="AIRS"/>
    <property type="match status" value="1"/>
</dbReference>
<dbReference type="Gene3D" id="3.90.650.10">
    <property type="entry name" value="PurM-like C-terminal domain"/>
    <property type="match status" value="1"/>
</dbReference>
<organism evidence="4 5">
    <name type="scientific">Dactylococcopsis salina (strain PCC 8305)</name>
    <name type="common">Myxobactron salinum</name>
    <dbReference type="NCBI Taxonomy" id="13035"/>
    <lineage>
        <taxon>Bacteria</taxon>
        <taxon>Bacillati</taxon>
        <taxon>Cyanobacteriota</taxon>
        <taxon>Cyanophyceae</taxon>
        <taxon>Nodosilineales</taxon>
        <taxon>Cymatolegaceae</taxon>
        <taxon>Dactylococcopsis</taxon>
    </lineage>
</organism>
<feature type="binding site" evidence="1">
    <location>
        <position position="33"/>
    </location>
    <ligand>
        <name>Mg(2+)</name>
        <dbReference type="ChEBI" id="CHEBI:18420"/>
        <label>3</label>
    </ligand>
</feature>
<evidence type="ECO:0000256" key="1">
    <source>
        <dbReference type="HAMAP-Rule" id="MF_02128"/>
    </source>
</evidence>
<dbReference type="PIRSF" id="PIRSF005303">
    <property type="entry name" value="Thiam_monoph_kin"/>
    <property type="match status" value="1"/>
</dbReference>
<dbReference type="InterPro" id="IPR036921">
    <property type="entry name" value="PurM-like_N_sf"/>
</dbReference>
<feature type="binding site" evidence="1">
    <location>
        <position position="233"/>
    </location>
    <ligand>
        <name>ATP</name>
        <dbReference type="ChEBI" id="CHEBI:30616"/>
    </ligand>
</feature>
<dbReference type="GO" id="GO:0009030">
    <property type="term" value="F:thiamine-phosphate kinase activity"/>
    <property type="evidence" value="ECO:0007669"/>
    <property type="project" value="UniProtKB-UniRule"/>
</dbReference>
<dbReference type="PATRIC" id="fig|13035.3.peg.2891"/>
<dbReference type="HOGENOM" id="CLU_046964_3_0_3"/>
<gene>
    <name evidence="1" type="primary">thiL</name>
    <name evidence="4" type="ORF">Dacsa_2535</name>
</gene>
<keyword evidence="1" id="KW-0460">Magnesium</keyword>
<accession>K9YXR5</accession>
<dbReference type="eggNOG" id="COG0611">
    <property type="taxonomic scope" value="Bacteria"/>
</dbReference>
<evidence type="ECO:0000259" key="2">
    <source>
        <dbReference type="Pfam" id="PF00586"/>
    </source>
</evidence>
<comment type="pathway">
    <text evidence="1">Cofactor biosynthesis; thiamine diphosphate biosynthesis; thiamine diphosphate from thiamine phosphate: step 1/1.</text>
</comment>
<feature type="binding site" evidence="1">
    <location>
        <position position="116"/>
    </location>
    <ligand>
        <name>ATP</name>
        <dbReference type="ChEBI" id="CHEBI:30616"/>
    </ligand>
</feature>
<keyword evidence="5" id="KW-1185">Reference proteome</keyword>
<dbReference type="GO" id="GO:0005524">
    <property type="term" value="F:ATP binding"/>
    <property type="evidence" value="ECO:0007669"/>
    <property type="project" value="UniProtKB-UniRule"/>
</dbReference>
<comment type="function">
    <text evidence="1">Catalyzes the ATP-dependent phosphorylation of thiamine-monophosphate (TMP) to form thiamine-pyrophosphate (TPP), the active form of vitamin B1.</text>
</comment>